<accession>F3G0U2</accession>
<protein>
    <submittedName>
        <fullName evidence="1">Uncharacterized protein</fullName>
    </submittedName>
</protein>
<sequence>GPDTLFTIRQTGEAHQTTQRLADKLRGVWTLRFEG</sequence>
<feature type="non-terminal residue" evidence="1">
    <location>
        <position position="35"/>
    </location>
</feature>
<name>F3G0U2_PSESX</name>
<dbReference type="AlphaFoldDB" id="F3G0U2"/>
<comment type="caution">
    <text evidence="1">The sequence shown here is derived from an EMBL/GenBank/DDBJ whole genome shotgun (WGS) entry which is preliminary data.</text>
</comment>
<organism evidence="1 2">
    <name type="scientific">Pseudomonas syringae pv. japonica str. M301072</name>
    <dbReference type="NCBI Taxonomy" id="629262"/>
    <lineage>
        <taxon>Bacteria</taxon>
        <taxon>Pseudomonadati</taxon>
        <taxon>Pseudomonadota</taxon>
        <taxon>Gammaproteobacteria</taxon>
        <taxon>Pseudomonadales</taxon>
        <taxon>Pseudomonadaceae</taxon>
        <taxon>Pseudomonas</taxon>
        <taxon>Pseudomonas syringae</taxon>
    </lineage>
</organism>
<feature type="non-terminal residue" evidence="1">
    <location>
        <position position="1"/>
    </location>
</feature>
<gene>
    <name evidence="1" type="ORF">PSYJA_46306</name>
</gene>
<evidence type="ECO:0000313" key="2">
    <source>
        <dbReference type="Proteomes" id="UP000004471"/>
    </source>
</evidence>
<dbReference type="Proteomes" id="UP000004471">
    <property type="component" value="Unassembled WGS sequence"/>
</dbReference>
<dbReference type="EMBL" id="AEAH01004414">
    <property type="protein sequence ID" value="EGH36084.1"/>
    <property type="molecule type" value="Genomic_DNA"/>
</dbReference>
<proteinExistence type="predicted"/>
<dbReference type="HOGENOM" id="CLU_3370344_0_0_6"/>
<reference evidence="1 2" key="1">
    <citation type="journal article" date="2011" name="PLoS Pathog.">
        <title>Dynamic evolution of pathogenicity revealed by sequencing and comparative genomics of 19 Pseudomonas syringae isolates.</title>
        <authorList>
            <person name="Baltrus D.A."/>
            <person name="Nishimura M.T."/>
            <person name="Romanchuk A."/>
            <person name="Chang J.H."/>
            <person name="Mukhtar M.S."/>
            <person name="Cherkis K."/>
            <person name="Roach J."/>
            <person name="Grant S.R."/>
            <person name="Jones C.D."/>
            <person name="Dangl J.L."/>
        </authorList>
    </citation>
    <scope>NUCLEOTIDE SEQUENCE [LARGE SCALE GENOMIC DNA]</scope>
    <source>
        <strain evidence="2">M301072PT</strain>
    </source>
</reference>
<evidence type="ECO:0000313" key="1">
    <source>
        <dbReference type="EMBL" id="EGH36084.1"/>
    </source>
</evidence>